<name>A0A1M7F0D7_9FLAO</name>
<proteinExistence type="predicted"/>
<evidence type="ECO:0000259" key="1">
    <source>
        <dbReference type="SMART" id="SM01321"/>
    </source>
</evidence>
<dbReference type="SMART" id="SM01321">
    <property type="entry name" value="Y1_Tnp"/>
    <property type="match status" value="1"/>
</dbReference>
<protein>
    <submittedName>
        <fullName evidence="2">REP element-mobilizing transposase RayT</fullName>
    </submittedName>
</protein>
<dbReference type="AlphaFoldDB" id="A0A1M7F0D7"/>
<dbReference type="NCBIfam" id="NF033573">
    <property type="entry name" value="transpos_IS200"/>
    <property type="match status" value="1"/>
</dbReference>
<dbReference type="GO" id="GO:0003677">
    <property type="term" value="F:DNA binding"/>
    <property type="evidence" value="ECO:0007669"/>
    <property type="project" value="InterPro"/>
</dbReference>
<reference evidence="3" key="1">
    <citation type="submission" date="2016-11" db="EMBL/GenBank/DDBJ databases">
        <authorList>
            <person name="Varghese N."/>
            <person name="Submissions S."/>
        </authorList>
    </citation>
    <scope>NUCLEOTIDE SEQUENCE [LARGE SCALE GENOMIC DNA]</scope>
    <source>
        <strain evidence="3">DSM 24724</strain>
    </source>
</reference>
<feature type="domain" description="Transposase IS200-like" evidence="1">
    <location>
        <begin position="5"/>
        <end position="118"/>
    </location>
</feature>
<dbReference type="GO" id="GO:0006313">
    <property type="term" value="P:DNA transposition"/>
    <property type="evidence" value="ECO:0007669"/>
    <property type="project" value="InterPro"/>
</dbReference>
<dbReference type="Proteomes" id="UP000184028">
    <property type="component" value="Unassembled WGS sequence"/>
</dbReference>
<dbReference type="GO" id="GO:0004803">
    <property type="term" value="F:transposase activity"/>
    <property type="evidence" value="ECO:0007669"/>
    <property type="project" value="InterPro"/>
</dbReference>
<accession>A0A1M7F0D7</accession>
<dbReference type="SUPFAM" id="SSF143422">
    <property type="entry name" value="Transposase IS200-like"/>
    <property type="match status" value="1"/>
</dbReference>
<evidence type="ECO:0000313" key="3">
    <source>
        <dbReference type="Proteomes" id="UP000184028"/>
    </source>
</evidence>
<organism evidence="2 3">
    <name type="scientific">Flavobacterium chilense</name>
    <dbReference type="NCBI Taxonomy" id="946677"/>
    <lineage>
        <taxon>Bacteria</taxon>
        <taxon>Pseudomonadati</taxon>
        <taxon>Bacteroidota</taxon>
        <taxon>Flavobacteriia</taxon>
        <taxon>Flavobacteriales</taxon>
        <taxon>Flavobacteriaceae</taxon>
        <taxon>Flavobacterium</taxon>
    </lineage>
</organism>
<keyword evidence="3" id="KW-1185">Reference proteome</keyword>
<dbReference type="InterPro" id="IPR002686">
    <property type="entry name" value="Transposase_17"/>
</dbReference>
<sequence>MANTYTQIHIQFVFAVKFRKALIDKEWKDRLHQYITGIIQSNQHKMLCINSMPDHIHIFIGMRPTQSISSLIQNVKTETSKWIKEQNLSPYFAWQEGYGAFSYSKSHVQNVIHYIQNQEEHHKKETFLEEYQKFLKAFEIEYDEQYIFKEPGS</sequence>
<dbReference type="OrthoDB" id="9797997at2"/>
<dbReference type="Pfam" id="PF01797">
    <property type="entry name" value="Y1_Tnp"/>
    <property type="match status" value="1"/>
</dbReference>
<dbReference type="RefSeq" id="WP_068842561.1">
    <property type="nucleotide sequence ID" value="NZ_FRBT01000003.1"/>
</dbReference>
<evidence type="ECO:0000313" key="2">
    <source>
        <dbReference type="EMBL" id="SHL97515.1"/>
    </source>
</evidence>
<dbReference type="PANTHER" id="PTHR33360:SF2">
    <property type="entry name" value="TRANSPOSASE FOR INSERTION SEQUENCE ELEMENT IS200"/>
    <property type="match status" value="1"/>
</dbReference>
<dbReference type="InterPro" id="IPR036515">
    <property type="entry name" value="Transposase_17_sf"/>
</dbReference>
<gene>
    <name evidence="2" type="ORF">SAMN05444484_103169</name>
</gene>
<dbReference type="EMBL" id="FRBT01000003">
    <property type="protein sequence ID" value="SHL97515.1"/>
    <property type="molecule type" value="Genomic_DNA"/>
</dbReference>
<dbReference type="Gene3D" id="3.30.70.1290">
    <property type="entry name" value="Transposase IS200-like"/>
    <property type="match status" value="1"/>
</dbReference>
<dbReference type="PANTHER" id="PTHR33360">
    <property type="entry name" value="TRANSPOSASE FOR INSERTION SEQUENCE ELEMENT IS200"/>
    <property type="match status" value="1"/>
</dbReference>